<reference evidence="1 2" key="1">
    <citation type="submission" date="2019-03" db="EMBL/GenBank/DDBJ databases">
        <title>Ramlibacter rhizophilus CCTCC AB2015357, whole genome shotgun sequence.</title>
        <authorList>
            <person name="Zhang X."/>
            <person name="Feng G."/>
            <person name="Zhu H."/>
        </authorList>
    </citation>
    <scope>NUCLEOTIDE SEQUENCE [LARGE SCALE GENOMIC DNA]</scope>
    <source>
        <strain evidence="1 2">CCTCC AB2015357</strain>
    </source>
</reference>
<keyword evidence="2" id="KW-1185">Reference proteome</keyword>
<evidence type="ECO:0000313" key="2">
    <source>
        <dbReference type="Proteomes" id="UP000297564"/>
    </source>
</evidence>
<gene>
    <name evidence="1" type="ORF">EZ242_14290</name>
</gene>
<organism evidence="1 2">
    <name type="scientific">Ramlibacter rhizophilus</name>
    <dbReference type="NCBI Taxonomy" id="1781167"/>
    <lineage>
        <taxon>Bacteria</taxon>
        <taxon>Pseudomonadati</taxon>
        <taxon>Pseudomonadota</taxon>
        <taxon>Betaproteobacteria</taxon>
        <taxon>Burkholderiales</taxon>
        <taxon>Comamonadaceae</taxon>
        <taxon>Ramlibacter</taxon>
    </lineage>
</organism>
<protein>
    <submittedName>
        <fullName evidence="1">Uncharacterized protein</fullName>
    </submittedName>
</protein>
<accession>A0A4Z0BH80</accession>
<dbReference type="Proteomes" id="UP000297564">
    <property type="component" value="Unassembled WGS sequence"/>
</dbReference>
<dbReference type="EMBL" id="SMLL01000005">
    <property type="protein sequence ID" value="TFY98686.1"/>
    <property type="molecule type" value="Genomic_DNA"/>
</dbReference>
<name>A0A4Z0BH80_9BURK</name>
<comment type="caution">
    <text evidence="1">The sequence shown here is derived from an EMBL/GenBank/DDBJ whole genome shotgun (WGS) entry which is preliminary data.</text>
</comment>
<dbReference type="AlphaFoldDB" id="A0A4Z0BH80"/>
<proteinExistence type="predicted"/>
<evidence type="ECO:0000313" key="1">
    <source>
        <dbReference type="EMBL" id="TFY98686.1"/>
    </source>
</evidence>
<sequence length="78" mass="7546">MSGAEPDGAACGAGAGAGAGMGAGKDAGCCSVGGFPRVGVVCATVPPPPPPQAASTPRATIERALEKIRFVMFRCVQG</sequence>